<feature type="region of interest" description="Disordered" evidence="7">
    <location>
        <begin position="217"/>
        <end position="241"/>
    </location>
</feature>
<dbReference type="CDD" id="cd11454">
    <property type="entry name" value="bHLH_AtIND_like"/>
    <property type="match status" value="1"/>
</dbReference>
<accession>A0A4U6SYC5</accession>
<dbReference type="PROSITE" id="PS50888">
    <property type="entry name" value="BHLH"/>
    <property type="match status" value="1"/>
</dbReference>
<evidence type="ECO:0000259" key="8">
    <source>
        <dbReference type="PROSITE" id="PS50888"/>
    </source>
</evidence>
<dbReference type="Pfam" id="PF00010">
    <property type="entry name" value="HLH"/>
    <property type="match status" value="1"/>
</dbReference>
<dbReference type="Proteomes" id="UP000298652">
    <property type="component" value="Chromosome 9"/>
</dbReference>
<dbReference type="EMBL" id="CM016560">
    <property type="protein sequence ID" value="TKV92512.1"/>
    <property type="molecule type" value="Genomic_DNA"/>
</dbReference>
<reference evidence="9" key="1">
    <citation type="submission" date="2019-03" db="EMBL/GenBank/DDBJ databases">
        <title>WGS assembly of Setaria viridis.</title>
        <authorList>
            <person name="Huang P."/>
            <person name="Jenkins J."/>
            <person name="Grimwood J."/>
            <person name="Barry K."/>
            <person name="Healey A."/>
            <person name="Mamidi S."/>
            <person name="Sreedasyam A."/>
            <person name="Shu S."/>
            <person name="Feldman M."/>
            <person name="Wu J."/>
            <person name="Yu Y."/>
            <person name="Chen C."/>
            <person name="Johnson J."/>
            <person name="Rokhsar D."/>
            <person name="Baxter I."/>
            <person name="Schmutz J."/>
            <person name="Brutnell T."/>
            <person name="Kellogg E."/>
        </authorList>
    </citation>
    <scope>NUCLEOTIDE SEQUENCE [LARGE SCALE GENOMIC DNA]</scope>
</reference>
<evidence type="ECO:0000256" key="5">
    <source>
        <dbReference type="ARBA" id="ARBA00023163"/>
    </source>
</evidence>
<dbReference type="PANTHER" id="PTHR16223">
    <property type="entry name" value="TRANSCRIPTION FACTOR BHLH83-RELATED"/>
    <property type="match status" value="1"/>
</dbReference>
<evidence type="ECO:0000256" key="6">
    <source>
        <dbReference type="ARBA" id="ARBA00023242"/>
    </source>
</evidence>
<evidence type="ECO:0000256" key="7">
    <source>
        <dbReference type="SAM" id="MobiDB-lite"/>
    </source>
</evidence>
<feature type="compositionally biased region" description="Basic and acidic residues" evidence="7">
    <location>
        <begin position="176"/>
        <end position="192"/>
    </location>
</feature>
<sequence>MESGGVIAEAGWSSVDMPLPSHEEESAIMEQLLGTFPSNCVEGDQGLPWLIQASNAFYSHSNASSSTFSSTNSNSSGSLTFVVPSEYGGYCLSDSNEALDLNSCTAPMHLHMLQEQGAAQFMDTILNPPYGSGDSSCEDLEDSSMNLLDYVGNSDKRKHLEQGKLDGPTRSRKCARRSDSKRVKKTMQREGQDGSVAAANGQSLSCCTFENDSKAFPRPSVVVNPNSKAQTDRRSATESQSLYARKRRERINERLRILQNLVPNGTKVDISTMLEEAVQYVKFLQLQIKLLSSDEMWMYAPIAYNGMNIGIDLNLSQHR</sequence>
<dbReference type="AlphaFoldDB" id="A0A4U6SYC5"/>
<protein>
    <recommendedName>
        <fullName evidence="8">BHLH domain-containing protein</fullName>
    </recommendedName>
</protein>
<dbReference type="InterPro" id="IPR011598">
    <property type="entry name" value="bHLH_dom"/>
</dbReference>
<evidence type="ECO:0000256" key="1">
    <source>
        <dbReference type="ARBA" id="ARBA00004123"/>
    </source>
</evidence>
<dbReference type="GO" id="GO:0000978">
    <property type="term" value="F:RNA polymerase II cis-regulatory region sequence-specific DNA binding"/>
    <property type="evidence" value="ECO:0007669"/>
    <property type="project" value="TreeGrafter"/>
</dbReference>
<comment type="similarity">
    <text evidence="2">Belongs to the bHLH protein family.</text>
</comment>
<name>A0A4U6SYC5_SETVI</name>
<feature type="compositionally biased region" description="Basic and acidic residues" evidence="7">
    <location>
        <begin position="158"/>
        <end position="169"/>
    </location>
</feature>
<keyword evidence="5" id="KW-0804">Transcription</keyword>
<proteinExistence type="inferred from homology"/>
<keyword evidence="4" id="KW-0238">DNA-binding</keyword>
<keyword evidence="3" id="KW-0805">Transcription regulation</keyword>
<dbReference type="Gramene" id="TKV92512">
    <property type="protein sequence ID" value="TKV92512"/>
    <property type="gene ID" value="SEVIR_9G166100v2"/>
</dbReference>
<dbReference type="GO" id="GO:0000981">
    <property type="term" value="F:DNA-binding transcription factor activity, RNA polymerase II-specific"/>
    <property type="evidence" value="ECO:0007669"/>
    <property type="project" value="TreeGrafter"/>
</dbReference>
<dbReference type="PANTHER" id="PTHR16223:SF370">
    <property type="entry name" value="TRANSCRIPTION FACTOR RSL3-RELATED"/>
    <property type="match status" value="1"/>
</dbReference>
<evidence type="ECO:0000313" key="9">
    <source>
        <dbReference type="EMBL" id="TKV92512.1"/>
    </source>
</evidence>
<organism evidence="9 10">
    <name type="scientific">Setaria viridis</name>
    <name type="common">Green bristlegrass</name>
    <name type="synonym">Setaria italica subsp. viridis</name>
    <dbReference type="NCBI Taxonomy" id="4556"/>
    <lineage>
        <taxon>Eukaryota</taxon>
        <taxon>Viridiplantae</taxon>
        <taxon>Streptophyta</taxon>
        <taxon>Embryophyta</taxon>
        <taxon>Tracheophyta</taxon>
        <taxon>Spermatophyta</taxon>
        <taxon>Magnoliopsida</taxon>
        <taxon>Liliopsida</taxon>
        <taxon>Poales</taxon>
        <taxon>Poaceae</taxon>
        <taxon>PACMAD clade</taxon>
        <taxon>Panicoideae</taxon>
        <taxon>Panicodae</taxon>
        <taxon>Paniceae</taxon>
        <taxon>Cenchrinae</taxon>
        <taxon>Setaria</taxon>
    </lineage>
</organism>
<keyword evidence="10" id="KW-1185">Reference proteome</keyword>
<dbReference type="Gene3D" id="4.10.280.10">
    <property type="entry name" value="Helix-loop-helix DNA-binding domain"/>
    <property type="match status" value="1"/>
</dbReference>
<evidence type="ECO:0000313" key="10">
    <source>
        <dbReference type="Proteomes" id="UP000298652"/>
    </source>
</evidence>
<dbReference type="InterPro" id="IPR036638">
    <property type="entry name" value="HLH_DNA-bd_sf"/>
</dbReference>
<comment type="subcellular location">
    <subcellularLocation>
        <location evidence="1">Nucleus</location>
    </subcellularLocation>
</comment>
<gene>
    <name evidence="9" type="ORF">SEVIR_9G166100v2</name>
</gene>
<dbReference type="SUPFAM" id="SSF47459">
    <property type="entry name" value="HLH, helix-loop-helix DNA-binding domain"/>
    <property type="match status" value="1"/>
</dbReference>
<dbReference type="SMART" id="SM00353">
    <property type="entry name" value="HLH"/>
    <property type="match status" value="1"/>
</dbReference>
<dbReference type="GO" id="GO:0005634">
    <property type="term" value="C:nucleus"/>
    <property type="evidence" value="ECO:0007669"/>
    <property type="project" value="UniProtKB-SubCell"/>
</dbReference>
<evidence type="ECO:0000256" key="3">
    <source>
        <dbReference type="ARBA" id="ARBA00023015"/>
    </source>
</evidence>
<feature type="region of interest" description="Disordered" evidence="7">
    <location>
        <begin position="158"/>
        <end position="197"/>
    </location>
</feature>
<evidence type="ECO:0000256" key="2">
    <source>
        <dbReference type="ARBA" id="ARBA00005510"/>
    </source>
</evidence>
<evidence type="ECO:0000256" key="4">
    <source>
        <dbReference type="ARBA" id="ARBA00023125"/>
    </source>
</evidence>
<dbReference type="GO" id="GO:0046983">
    <property type="term" value="F:protein dimerization activity"/>
    <property type="evidence" value="ECO:0007669"/>
    <property type="project" value="InterPro"/>
</dbReference>
<dbReference type="InterPro" id="IPR045843">
    <property type="entry name" value="IND-like"/>
</dbReference>
<dbReference type="OMA" id="MSCCTSE"/>
<keyword evidence="6" id="KW-0539">Nucleus</keyword>
<feature type="domain" description="BHLH" evidence="8">
    <location>
        <begin position="235"/>
        <end position="284"/>
    </location>
</feature>
<dbReference type="FunFam" id="4.10.280.10:FF:000022">
    <property type="entry name" value="Basic helix-loop-helix transcription factor"/>
    <property type="match status" value="1"/>
</dbReference>